<sequence length="83" mass="9262">MKQAKGDIHIALQAYNMGNGFIGYALERGGYSKEVAIDFSEMMANKNGWARYGASTLSNTSFAIMRAEMAGRWSWEMEAILLM</sequence>
<evidence type="ECO:0000259" key="1">
    <source>
        <dbReference type="Pfam" id="PF13702"/>
    </source>
</evidence>
<gene>
    <name evidence="2" type="ORF">QYF49_21355</name>
</gene>
<protein>
    <submittedName>
        <fullName evidence="2">Lysozyme family protein</fullName>
    </submittedName>
</protein>
<comment type="caution">
    <text evidence="2">The sequence shown here is derived from an EMBL/GenBank/DDBJ whole genome shotgun (WGS) entry which is preliminary data.</text>
</comment>
<dbReference type="Proteomes" id="UP001168694">
    <property type="component" value="Unassembled WGS sequence"/>
</dbReference>
<feature type="domain" description="CwlT-like lysozyme" evidence="1">
    <location>
        <begin position="2"/>
        <end position="63"/>
    </location>
</feature>
<dbReference type="Pfam" id="PF13702">
    <property type="entry name" value="Lysozyme_like"/>
    <property type="match status" value="1"/>
</dbReference>
<reference evidence="2" key="1">
    <citation type="submission" date="2023-06" db="EMBL/GenBank/DDBJ databases">
        <title>Draft Genome Sequences of Representative Paenibacillus Polymyxa, Bacillus cereus, Fictibacillus sp., and Brevibacillus agri Strains Isolated from Amazonian Dark Earth.</title>
        <authorList>
            <person name="Pellegrinetti T.A."/>
            <person name="Cunha I.C.M."/>
            <person name="Chaves M.G."/>
            <person name="Freitas A.S."/>
            <person name="Silva A.V.R."/>
            <person name="Tsai S.M."/>
            <person name="Mendes L.W."/>
        </authorList>
    </citation>
    <scope>NUCLEOTIDE SEQUENCE</scope>
    <source>
        <strain evidence="2">CENA-BCM004</strain>
    </source>
</reference>
<dbReference type="InterPro" id="IPR047194">
    <property type="entry name" value="CwlT-like_lysozyme"/>
</dbReference>
<evidence type="ECO:0000313" key="3">
    <source>
        <dbReference type="Proteomes" id="UP001168694"/>
    </source>
</evidence>
<keyword evidence="3" id="KW-1185">Reference proteome</keyword>
<accession>A0ABT8EC50</accession>
<proteinExistence type="predicted"/>
<dbReference type="Gene3D" id="1.10.530.10">
    <property type="match status" value="1"/>
</dbReference>
<dbReference type="RefSeq" id="WP_290401614.1">
    <property type="nucleotide sequence ID" value="NZ_JAUHLN010000005.1"/>
</dbReference>
<evidence type="ECO:0000313" key="2">
    <source>
        <dbReference type="EMBL" id="MDN4075510.1"/>
    </source>
</evidence>
<dbReference type="EMBL" id="JAUHLN010000005">
    <property type="protein sequence ID" value="MDN4075510.1"/>
    <property type="molecule type" value="Genomic_DNA"/>
</dbReference>
<organism evidence="2 3">
    <name type="scientific">Fictibacillus terranigra</name>
    <dbReference type="NCBI Taxonomy" id="3058424"/>
    <lineage>
        <taxon>Bacteria</taxon>
        <taxon>Bacillati</taxon>
        <taxon>Bacillota</taxon>
        <taxon>Bacilli</taxon>
        <taxon>Bacillales</taxon>
        <taxon>Fictibacillaceae</taxon>
        <taxon>Fictibacillus</taxon>
    </lineage>
</organism>
<name>A0ABT8EC50_9BACL</name>